<dbReference type="EMBL" id="CP001678">
    <property type="protein sequence ID" value="ACT59892.1"/>
    <property type="molecule type" value="Genomic_DNA"/>
</dbReference>
<evidence type="ECO:0000256" key="8">
    <source>
        <dbReference type="ARBA" id="ARBA00023136"/>
    </source>
</evidence>
<evidence type="ECO:0000256" key="6">
    <source>
        <dbReference type="ARBA" id="ARBA00022500"/>
    </source>
</evidence>
<dbReference type="NCBIfam" id="TIGR00207">
    <property type="entry name" value="fliG"/>
    <property type="match status" value="1"/>
</dbReference>
<keyword evidence="6 11" id="KW-0145">Chemotaxis</keyword>
<dbReference type="Pfam" id="PF01706">
    <property type="entry name" value="FliG_C"/>
    <property type="match status" value="1"/>
</dbReference>
<dbReference type="PRINTS" id="PR00954">
    <property type="entry name" value="FLGMOTORFLIG"/>
</dbReference>
<dbReference type="Pfam" id="PF14841">
    <property type="entry name" value="FliG_M"/>
    <property type="match status" value="1"/>
</dbReference>
<evidence type="ECO:0000256" key="5">
    <source>
        <dbReference type="ARBA" id="ARBA00022475"/>
    </source>
</evidence>
<accession>C6XM60</accession>
<comment type="function">
    <text evidence="10 11">FliG is one of three proteins (FliG, FliN, FliM) that forms the rotor-mounted switch complex (C ring), located at the base of the basal body. This complex interacts with the CheY and CheZ chemotaxis proteins, in addition to contacting components of the motor that determine the direction of flagellar rotation.</text>
</comment>
<feature type="domain" description="Flagellar motor switch protein FliG middle" evidence="13">
    <location>
        <begin position="140"/>
        <end position="212"/>
    </location>
</feature>
<evidence type="ECO:0000256" key="9">
    <source>
        <dbReference type="ARBA" id="ARBA00023143"/>
    </source>
</evidence>
<comment type="similarity">
    <text evidence="3 11">Belongs to the FliG family.</text>
</comment>
<dbReference type="OrthoDB" id="9780302at2"/>
<dbReference type="eggNOG" id="COG1536">
    <property type="taxonomic scope" value="Bacteria"/>
</dbReference>
<dbReference type="Proteomes" id="UP000002745">
    <property type="component" value="Chromosome"/>
</dbReference>
<reference evidence="16" key="1">
    <citation type="journal article" date="2011" name="J. Bacteriol.">
        <title>Genome sequences of eight morphologically diverse alphaproteobacteria.</title>
        <authorList>
            <consortium name="US DOE Joint Genome Institute"/>
            <person name="Brown P.J."/>
            <person name="Kysela D.T."/>
            <person name="Buechlein A."/>
            <person name="Hemmerich C."/>
            <person name="Brun Y.V."/>
        </authorList>
    </citation>
    <scope>NUCLEOTIDE SEQUENCE [LARGE SCALE GENOMIC DNA]</scope>
    <source>
        <strain evidence="16">ATCC 49814 / DSM 5838 / IFAM 1418</strain>
    </source>
</reference>
<evidence type="ECO:0000313" key="16">
    <source>
        <dbReference type="Proteomes" id="UP000002745"/>
    </source>
</evidence>
<dbReference type="GO" id="GO:0003774">
    <property type="term" value="F:cytoskeletal motor activity"/>
    <property type="evidence" value="ECO:0007669"/>
    <property type="project" value="InterPro"/>
</dbReference>
<evidence type="ECO:0000259" key="14">
    <source>
        <dbReference type="Pfam" id="PF14842"/>
    </source>
</evidence>
<dbReference type="KEGG" id="hba:Hbal_2212"/>
<feature type="domain" description="Flagellar motor switch protein FliG N-terminal" evidence="14">
    <location>
        <begin position="30"/>
        <end position="131"/>
    </location>
</feature>
<keyword evidence="15" id="KW-0282">Flagellum</keyword>
<dbReference type="InterPro" id="IPR023087">
    <property type="entry name" value="Flg_Motor_Flig_C"/>
</dbReference>
<evidence type="ECO:0000256" key="1">
    <source>
        <dbReference type="ARBA" id="ARBA00004117"/>
    </source>
</evidence>
<name>C6XM60_HIRBI</name>
<dbReference type="PANTHER" id="PTHR30534">
    <property type="entry name" value="FLAGELLAR MOTOR SWITCH PROTEIN FLIG"/>
    <property type="match status" value="1"/>
</dbReference>
<dbReference type="GO" id="GO:0009425">
    <property type="term" value="C:bacterial-type flagellum basal body"/>
    <property type="evidence" value="ECO:0007669"/>
    <property type="project" value="UniProtKB-SubCell"/>
</dbReference>
<evidence type="ECO:0000313" key="15">
    <source>
        <dbReference type="EMBL" id="ACT59892.1"/>
    </source>
</evidence>
<keyword evidence="7 11" id="KW-0283">Flagellar rotation</keyword>
<dbReference type="Pfam" id="PF14842">
    <property type="entry name" value="FliG_N"/>
    <property type="match status" value="1"/>
</dbReference>
<dbReference type="PIRSF" id="PIRSF003161">
    <property type="entry name" value="FliG"/>
    <property type="match status" value="1"/>
</dbReference>
<evidence type="ECO:0000256" key="7">
    <source>
        <dbReference type="ARBA" id="ARBA00022779"/>
    </source>
</evidence>
<dbReference type="Gene3D" id="1.10.220.30">
    <property type="match status" value="3"/>
</dbReference>
<keyword evidence="16" id="KW-1185">Reference proteome</keyword>
<evidence type="ECO:0000259" key="12">
    <source>
        <dbReference type="Pfam" id="PF01706"/>
    </source>
</evidence>
<keyword evidence="15" id="KW-0966">Cell projection</keyword>
<dbReference type="InterPro" id="IPR011002">
    <property type="entry name" value="FliG_a-hlx"/>
</dbReference>
<keyword evidence="15" id="KW-0969">Cilium</keyword>
<keyword evidence="11" id="KW-0997">Cell inner membrane</keyword>
<dbReference type="InterPro" id="IPR028263">
    <property type="entry name" value="FliG_N"/>
</dbReference>
<protein>
    <recommendedName>
        <fullName evidence="4 11">Flagellar motor switch protein FliG</fullName>
    </recommendedName>
</protein>
<evidence type="ECO:0000256" key="4">
    <source>
        <dbReference type="ARBA" id="ARBA00021870"/>
    </source>
</evidence>
<sequence>MSNLAAEAEEALKTMNKREAIQQAAADGKKLTGAEKAAILLLALGQETGPIWEALDDEELRDVSSAMSTLGAVQSSLVEDLIIEFVGKLSTSGSITGNFEQTQRLLAQFLPGEKVDSLMEEIRGPAGRTMWDKLGNVSETVLANYLKNEYPQTVAVVLSKIKSDHAAAVLACLPPDFAIECMQRMLRMEPVARDIIEKIEVTLRTEFMTNLARTSKRDSHEQMADIFNAFDRQTEGRFMTALEEKSKEAAERIRSLMFVFDDLSKLDPGGIQTLLKAVPKDKLTLALKGANEEMQDLFTSNMSERAAKILKEDMNSMGPVKLKDVDSAQQDMVYQAKELAERGEIMLADGGAEDELVY</sequence>
<comment type="subcellular location">
    <subcellularLocation>
        <location evidence="1 11">Bacterial flagellum basal body</location>
    </subcellularLocation>
    <subcellularLocation>
        <location evidence="11">Cell inner membrane</location>
        <topology evidence="11">Peripheral membrane protein</topology>
        <orientation evidence="11">Cytoplasmic side</orientation>
    </subcellularLocation>
    <subcellularLocation>
        <location evidence="2">Cell membrane</location>
        <topology evidence="2">Peripheral membrane protein</topology>
        <orientation evidence="2">Cytoplasmic side</orientation>
    </subcellularLocation>
</comment>
<dbReference type="GO" id="GO:0006935">
    <property type="term" value="P:chemotaxis"/>
    <property type="evidence" value="ECO:0007669"/>
    <property type="project" value="UniProtKB-KW"/>
</dbReference>
<dbReference type="STRING" id="582402.Hbal_2212"/>
<dbReference type="InterPro" id="IPR000090">
    <property type="entry name" value="Flg_Motor_Flig"/>
</dbReference>
<gene>
    <name evidence="15" type="ordered locus">Hbal_2212</name>
</gene>
<dbReference type="PANTHER" id="PTHR30534:SF0">
    <property type="entry name" value="FLAGELLAR MOTOR SWITCH PROTEIN FLIG"/>
    <property type="match status" value="1"/>
</dbReference>
<feature type="domain" description="Flagellar motor switch protein FliG C-terminal" evidence="12">
    <location>
        <begin position="241"/>
        <end position="347"/>
    </location>
</feature>
<evidence type="ECO:0000256" key="11">
    <source>
        <dbReference type="PIRNR" id="PIRNR003161"/>
    </source>
</evidence>
<evidence type="ECO:0000256" key="3">
    <source>
        <dbReference type="ARBA" id="ARBA00010299"/>
    </source>
</evidence>
<dbReference type="InterPro" id="IPR032779">
    <property type="entry name" value="FliG_M"/>
</dbReference>
<dbReference type="SUPFAM" id="SSF48029">
    <property type="entry name" value="FliG"/>
    <property type="match status" value="2"/>
</dbReference>
<keyword evidence="8 11" id="KW-0472">Membrane</keyword>
<evidence type="ECO:0000259" key="13">
    <source>
        <dbReference type="Pfam" id="PF14841"/>
    </source>
</evidence>
<keyword evidence="5 11" id="KW-1003">Cell membrane</keyword>
<proteinExistence type="inferred from homology"/>
<dbReference type="GO" id="GO:0005886">
    <property type="term" value="C:plasma membrane"/>
    <property type="evidence" value="ECO:0007669"/>
    <property type="project" value="UniProtKB-SubCell"/>
</dbReference>
<dbReference type="AlphaFoldDB" id="C6XM60"/>
<organism evidence="15 16">
    <name type="scientific">Hirschia baltica (strain ATCC 49814 / DSM 5838 / IFAM 1418)</name>
    <dbReference type="NCBI Taxonomy" id="582402"/>
    <lineage>
        <taxon>Bacteria</taxon>
        <taxon>Pseudomonadati</taxon>
        <taxon>Pseudomonadota</taxon>
        <taxon>Alphaproteobacteria</taxon>
        <taxon>Hyphomonadales</taxon>
        <taxon>Hyphomonadaceae</taxon>
        <taxon>Hirschia</taxon>
    </lineage>
</organism>
<dbReference type="GO" id="GO:0071973">
    <property type="term" value="P:bacterial-type flagellum-dependent cell motility"/>
    <property type="evidence" value="ECO:0007669"/>
    <property type="project" value="InterPro"/>
</dbReference>
<keyword evidence="9 11" id="KW-0975">Bacterial flagellum</keyword>
<dbReference type="HOGENOM" id="CLU_047835_0_0_5"/>
<evidence type="ECO:0000256" key="2">
    <source>
        <dbReference type="ARBA" id="ARBA00004413"/>
    </source>
</evidence>
<evidence type="ECO:0000256" key="10">
    <source>
        <dbReference type="ARBA" id="ARBA00025598"/>
    </source>
</evidence>